<organism evidence="1 2">
    <name type="scientific">Streptomyces xanthophaeus</name>
    <dbReference type="NCBI Taxonomy" id="67385"/>
    <lineage>
        <taxon>Bacteria</taxon>
        <taxon>Bacillati</taxon>
        <taxon>Actinomycetota</taxon>
        <taxon>Actinomycetes</taxon>
        <taxon>Kitasatosporales</taxon>
        <taxon>Streptomycetaceae</taxon>
        <taxon>Streptomyces</taxon>
    </lineage>
</organism>
<name>A0A919H689_9ACTN</name>
<protein>
    <recommendedName>
        <fullName evidence="3">Type I-E CRISPR-associated protein Cse1/CasA</fullName>
    </recommendedName>
</protein>
<reference evidence="1" key="1">
    <citation type="submission" date="2020-09" db="EMBL/GenBank/DDBJ databases">
        <title>Whole genome shotgun sequence of Streptomyces xanthophaeus NBRC 12829.</title>
        <authorList>
            <person name="Komaki H."/>
            <person name="Tamura T."/>
        </authorList>
    </citation>
    <scope>NUCLEOTIDE SEQUENCE</scope>
    <source>
        <strain evidence="1">NBRC 12829</strain>
    </source>
</reference>
<evidence type="ECO:0000313" key="1">
    <source>
        <dbReference type="EMBL" id="GHI90450.1"/>
    </source>
</evidence>
<sequence>MVESPVSRDGALRPRWDPREVACIPALTLDDRLVELSLVDILHDADSLRTVEGPTPGEKVAVIEFLLAICYAAGTYPASAADWPAWVDEEHALRPAAKWLAQRPEDEVWDLFHPTQPLGQNALLAPFLDEHGAGPAQLVIEQAGDYNQFFDHHHLAHPRPLTVARAFRSMLTQHVYGPAGRARISGKATLGATLTNLAATRLGTRIRVIALGATLGETLRLNLAPVSGPPGELNLSWTTGKDRRGFTRKPDGRPVSGPADLHSYLGRSVLLRPTPAGDAVDRVLLAAGELLALREEHLQDAVYAKRADGTAKPLWASATRAVWREAHALYAAVDEARSSESVNDGATLYRRLALFPAQDVAPEPGQQPARRIELWTVGLVAKQTTAITWVDGTFPFAPGLEARLYHASFRGSEIAEFVASALYKAAYAAWAIAYPNPKPADKNGQVARFDARGRHWAATREPFDLLMDETTMGEPLQEGLLDYAATVSAAARRFLAESLDSLPRNSQGAKARAAALRRFDDELALPKAPAELRELRGERA</sequence>
<dbReference type="AlphaFoldDB" id="A0A919H689"/>
<dbReference type="Gene3D" id="1.10.132.100">
    <property type="match status" value="1"/>
</dbReference>
<dbReference type="Proteomes" id="UP000600026">
    <property type="component" value="Unassembled WGS sequence"/>
</dbReference>
<accession>A0A919H689</accession>
<evidence type="ECO:0008006" key="3">
    <source>
        <dbReference type="Google" id="ProtNLM"/>
    </source>
</evidence>
<proteinExistence type="predicted"/>
<dbReference type="Pfam" id="PF09481">
    <property type="entry name" value="CRISPR_Cse1"/>
    <property type="match status" value="1"/>
</dbReference>
<dbReference type="EMBL" id="BNEE01000011">
    <property type="protein sequence ID" value="GHI90450.1"/>
    <property type="molecule type" value="Genomic_DNA"/>
</dbReference>
<keyword evidence="2" id="KW-1185">Reference proteome</keyword>
<dbReference type="NCBIfam" id="TIGR02547">
    <property type="entry name" value="casA_cse1"/>
    <property type="match status" value="1"/>
</dbReference>
<dbReference type="InterPro" id="IPR013381">
    <property type="entry name" value="CRISPR-assoc_prot_Cse1"/>
</dbReference>
<gene>
    <name evidence="1" type="ORF">Sxan_78140</name>
</gene>
<comment type="caution">
    <text evidence="1">The sequence shown here is derived from an EMBL/GenBank/DDBJ whole genome shotgun (WGS) entry which is preliminary data.</text>
</comment>
<evidence type="ECO:0000313" key="2">
    <source>
        <dbReference type="Proteomes" id="UP000600026"/>
    </source>
</evidence>